<gene>
    <name evidence="1" type="ORF">SAMN05444145_109105</name>
</gene>
<dbReference type="STRING" id="1033731.SAMN05444145_109105"/>
<dbReference type="OrthoDB" id="1467719at2"/>
<organism evidence="1 2">
    <name type="scientific">Alistipes timonensis JC136</name>
    <dbReference type="NCBI Taxonomy" id="1033731"/>
    <lineage>
        <taxon>Bacteria</taxon>
        <taxon>Pseudomonadati</taxon>
        <taxon>Bacteroidota</taxon>
        <taxon>Bacteroidia</taxon>
        <taxon>Bacteroidales</taxon>
        <taxon>Rikenellaceae</taxon>
        <taxon>Alistipes</taxon>
    </lineage>
</organism>
<dbReference type="EMBL" id="FNRI01000009">
    <property type="protein sequence ID" value="SEA93453.1"/>
    <property type="molecule type" value="Genomic_DNA"/>
</dbReference>
<evidence type="ECO:0000313" key="2">
    <source>
        <dbReference type="Proteomes" id="UP000183253"/>
    </source>
</evidence>
<evidence type="ECO:0000313" key="1">
    <source>
        <dbReference type="EMBL" id="SEA93453.1"/>
    </source>
</evidence>
<dbReference type="AlphaFoldDB" id="A0A1H4F823"/>
<proteinExistence type="predicted"/>
<dbReference type="Proteomes" id="UP000183253">
    <property type="component" value="Unassembled WGS sequence"/>
</dbReference>
<sequence>MKIQFGRKFWIVATAAIVVFTVFMVGRNALHAVKIKRQINVLTRERAYYSEKIEQDSALLERLRYDDFLEEYARENYHMQRRDEHVYIIRE</sequence>
<dbReference type="RefSeq" id="WP_010265748.1">
    <property type="nucleotide sequence ID" value="NZ_CAEG01000017.1"/>
</dbReference>
<dbReference type="InterPro" id="IPR007060">
    <property type="entry name" value="FtsL/DivIC"/>
</dbReference>
<keyword evidence="2" id="KW-1185">Reference proteome</keyword>
<dbReference type="Pfam" id="PF04977">
    <property type="entry name" value="DivIC"/>
    <property type="match status" value="1"/>
</dbReference>
<protein>
    <submittedName>
        <fullName evidence="1">Septum formation initiator</fullName>
    </submittedName>
</protein>
<name>A0A1H4F823_9BACT</name>
<accession>A0A1H4F823</accession>
<reference evidence="1 2" key="1">
    <citation type="submission" date="2016-10" db="EMBL/GenBank/DDBJ databases">
        <authorList>
            <person name="de Groot N.N."/>
        </authorList>
    </citation>
    <scope>NUCLEOTIDE SEQUENCE [LARGE SCALE GENOMIC DNA]</scope>
    <source>
        <strain evidence="1 2">DSM 25383</strain>
    </source>
</reference>